<gene>
    <name evidence="1" type="ORF">GCM10022233_24950</name>
</gene>
<reference evidence="2" key="1">
    <citation type="journal article" date="2019" name="Int. J. Syst. Evol. Microbiol.">
        <title>The Global Catalogue of Microorganisms (GCM) 10K type strain sequencing project: providing services to taxonomists for standard genome sequencing and annotation.</title>
        <authorList>
            <consortium name="The Broad Institute Genomics Platform"/>
            <consortium name="The Broad Institute Genome Sequencing Center for Infectious Disease"/>
            <person name="Wu L."/>
            <person name="Ma J."/>
        </authorList>
    </citation>
    <scope>NUCLEOTIDE SEQUENCE [LARGE SCALE GENOMIC DNA]</scope>
    <source>
        <strain evidence="2">JCM 16925</strain>
    </source>
</reference>
<proteinExistence type="predicted"/>
<organism evidence="1 2">
    <name type="scientific">Streptomyces shaanxiensis</name>
    <dbReference type="NCBI Taxonomy" id="653357"/>
    <lineage>
        <taxon>Bacteria</taxon>
        <taxon>Bacillati</taxon>
        <taxon>Actinomycetota</taxon>
        <taxon>Actinomycetes</taxon>
        <taxon>Kitasatosporales</taxon>
        <taxon>Streptomycetaceae</taxon>
        <taxon>Streptomyces</taxon>
    </lineage>
</organism>
<sequence>MSDFVYGDKVGGNQYKQVGDHNQQTVTHSNGPTRAELDAAVAELRSFVAELARDGMVASDGTVTDPGAVVAAVNSQPGRFQALTRALAGGARDAVLSAVQGGVAALVTALVRPM</sequence>
<comment type="caution">
    <text evidence="1">The sequence shown here is derived from an EMBL/GenBank/DDBJ whole genome shotgun (WGS) entry which is preliminary data.</text>
</comment>
<name>A0ABP7UU18_9ACTN</name>
<dbReference type="Proteomes" id="UP001499984">
    <property type="component" value="Unassembled WGS sequence"/>
</dbReference>
<protein>
    <submittedName>
        <fullName evidence="1">Uncharacterized protein</fullName>
    </submittedName>
</protein>
<evidence type="ECO:0000313" key="2">
    <source>
        <dbReference type="Proteomes" id="UP001499984"/>
    </source>
</evidence>
<keyword evidence="2" id="KW-1185">Reference proteome</keyword>
<evidence type="ECO:0000313" key="1">
    <source>
        <dbReference type="EMBL" id="GAA4052917.1"/>
    </source>
</evidence>
<dbReference type="RefSeq" id="WP_345011757.1">
    <property type="nucleotide sequence ID" value="NZ_BAAAZY010000008.1"/>
</dbReference>
<accession>A0ABP7UU18</accession>
<dbReference type="EMBL" id="BAAAZY010000008">
    <property type="protein sequence ID" value="GAA4052917.1"/>
    <property type="molecule type" value="Genomic_DNA"/>
</dbReference>